<sequence>MSNESVCGNCETIQRFYGKKKKVNYPKVKQKKRDCGFYALAYAVQIMLVKTNNFNLEKNKIEEIAENSKDYIPRFNELSKIKKQLFPSGIKEDSKIMLETEFFNIDALEEFSNNYVGPEFLAGSIFKIVEFKDVKELETELEKNKDVPFLFPYAPTKNKKSGIGLHWGCVIVSSQNDRTYLIQTAKNRNVNKKVKFNGTVTAKLLYDANQSLDYYDWSKLKKNKSQQFEEFEEDVSMNIGKMMRVKME</sequence>
<evidence type="ECO:0000313" key="2">
    <source>
        <dbReference type="Proteomes" id="UP000243591"/>
    </source>
</evidence>
<dbReference type="KEGG" id="bths:CNY62_08000"/>
<gene>
    <name evidence="1" type="ORF">CNY62_08000</name>
</gene>
<protein>
    <submittedName>
        <fullName evidence="1">Uncharacterized protein</fullName>
    </submittedName>
</protein>
<dbReference type="EMBL" id="CP023483">
    <property type="protein sequence ID" value="ATF26323.1"/>
    <property type="molecule type" value="Genomic_DNA"/>
</dbReference>
<keyword evidence="2" id="KW-1185">Reference proteome</keyword>
<organism evidence="1 2">
    <name type="scientific">Brochothrix thermosphacta</name>
    <name type="common">Microbacterium thermosphactum</name>
    <dbReference type="NCBI Taxonomy" id="2756"/>
    <lineage>
        <taxon>Bacteria</taxon>
        <taxon>Bacillati</taxon>
        <taxon>Bacillota</taxon>
        <taxon>Bacilli</taxon>
        <taxon>Bacillales</taxon>
        <taxon>Listeriaceae</taxon>
        <taxon>Brochothrix</taxon>
    </lineage>
</organism>
<reference evidence="1 2" key="1">
    <citation type="submission" date="2017-09" db="EMBL/GenBank/DDBJ databases">
        <title>Complete Genome Sequences of Two Strains of the Meat Spoilage Bacterium Brochothrix thermosphacta Isolated from Ground Chicken.</title>
        <authorList>
            <person name="Paoli G.C."/>
            <person name="Wijey C."/>
            <person name="Chen C.-Y."/>
            <person name="Nguyen L."/>
            <person name="Yan X."/>
            <person name="Irwin P.L."/>
        </authorList>
    </citation>
    <scope>NUCLEOTIDE SEQUENCE [LARGE SCALE GENOMIC DNA]</scope>
    <source>
        <strain evidence="1 2">BI</strain>
    </source>
</reference>
<dbReference type="Proteomes" id="UP000243591">
    <property type="component" value="Chromosome"/>
</dbReference>
<dbReference type="AlphaFoldDB" id="A0A1D2KSD6"/>
<evidence type="ECO:0000313" key="1">
    <source>
        <dbReference type="EMBL" id="ATF26323.1"/>
    </source>
</evidence>
<dbReference type="RefSeq" id="WP_069125775.1">
    <property type="nucleotide sequence ID" value="NZ_CP023483.1"/>
</dbReference>
<proteinExistence type="predicted"/>
<accession>A0A1D2KSD6</accession>
<name>A0A1D2KSD6_BROTH</name>